<evidence type="ECO:0000256" key="3">
    <source>
        <dbReference type="RuleBase" id="RU004075"/>
    </source>
</evidence>
<evidence type="ECO:0000259" key="6">
    <source>
        <dbReference type="Pfam" id="PF00266"/>
    </source>
</evidence>
<dbReference type="RefSeq" id="WP_170828917.1">
    <property type="nucleotide sequence ID" value="NZ_FNNH01000011.1"/>
</dbReference>
<dbReference type="Proteomes" id="UP000183454">
    <property type="component" value="Unassembled WGS sequence"/>
</dbReference>
<organism evidence="7 8">
    <name type="scientific">Nitrosomonas communis</name>
    <dbReference type="NCBI Taxonomy" id="44574"/>
    <lineage>
        <taxon>Bacteria</taxon>
        <taxon>Pseudomonadati</taxon>
        <taxon>Pseudomonadota</taxon>
        <taxon>Betaproteobacteria</taxon>
        <taxon>Nitrosomonadales</taxon>
        <taxon>Nitrosomonadaceae</taxon>
        <taxon>Nitrosomonas</taxon>
    </lineage>
</organism>
<keyword evidence="7" id="KW-0456">Lyase</keyword>
<feature type="domain" description="Aminotransferase class V" evidence="6">
    <location>
        <begin position="112"/>
        <end position="425"/>
    </location>
</feature>
<protein>
    <submittedName>
        <fullName evidence="7">Selenocysteine lyase/Cysteine desulfurase</fullName>
    </submittedName>
</protein>
<dbReference type="Pfam" id="PF00266">
    <property type="entry name" value="Aminotran_5"/>
    <property type="match status" value="1"/>
</dbReference>
<dbReference type="InterPro" id="IPR015424">
    <property type="entry name" value="PyrdxlP-dep_Trfase"/>
</dbReference>
<dbReference type="InterPro" id="IPR015421">
    <property type="entry name" value="PyrdxlP-dep_Trfase_major"/>
</dbReference>
<keyword evidence="5" id="KW-0732">Signal</keyword>
<dbReference type="EMBL" id="FNNH01000011">
    <property type="protein sequence ID" value="SDW44942.1"/>
    <property type="molecule type" value="Genomic_DNA"/>
</dbReference>
<evidence type="ECO:0000256" key="1">
    <source>
        <dbReference type="ARBA" id="ARBA00001933"/>
    </source>
</evidence>
<dbReference type="PROSITE" id="PS00595">
    <property type="entry name" value="AA_TRANSFER_CLASS_5"/>
    <property type="match status" value="1"/>
</dbReference>
<dbReference type="Gene3D" id="3.40.640.10">
    <property type="entry name" value="Type I PLP-dependent aspartate aminotransferase-like (Major domain)"/>
    <property type="match status" value="1"/>
</dbReference>
<dbReference type="InterPro" id="IPR000192">
    <property type="entry name" value="Aminotrans_V_dom"/>
</dbReference>
<evidence type="ECO:0000313" key="8">
    <source>
        <dbReference type="Proteomes" id="UP000183454"/>
    </source>
</evidence>
<reference evidence="7 8" key="1">
    <citation type="submission" date="2016-10" db="EMBL/GenBank/DDBJ databases">
        <authorList>
            <person name="de Groot N.N."/>
        </authorList>
    </citation>
    <scope>NUCLEOTIDE SEQUENCE [LARGE SCALE GENOMIC DNA]</scope>
    <source>
        <strain evidence="7 8">Nm110</strain>
    </source>
</reference>
<comment type="cofactor">
    <cofactor evidence="1 4">
        <name>pyridoxal 5'-phosphate</name>
        <dbReference type="ChEBI" id="CHEBI:597326"/>
    </cofactor>
</comment>
<name>A0A1H2TM63_9PROT</name>
<evidence type="ECO:0000256" key="4">
    <source>
        <dbReference type="RuleBase" id="RU004504"/>
    </source>
</evidence>
<dbReference type="PROSITE" id="PS51318">
    <property type="entry name" value="TAT"/>
    <property type="match status" value="1"/>
</dbReference>
<gene>
    <name evidence="7" type="ORF">SAMN05421882_101182</name>
</gene>
<evidence type="ECO:0000313" key="7">
    <source>
        <dbReference type="EMBL" id="SDW44942.1"/>
    </source>
</evidence>
<dbReference type="InterPro" id="IPR006311">
    <property type="entry name" value="TAT_signal"/>
</dbReference>
<comment type="similarity">
    <text evidence="3">Belongs to the class-V pyridoxal-phosphate-dependent aminotransferase family.</text>
</comment>
<keyword evidence="2" id="KW-0663">Pyridoxal phosphate</keyword>
<feature type="signal peptide" evidence="5">
    <location>
        <begin position="1"/>
        <end position="32"/>
    </location>
</feature>
<evidence type="ECO:0000256" key="2">
    <source>
        <dbReference type="ARBA" id="ARBA00022898"/>
    </source>
</evidence>
<accession>A0A1H2TM63</accession>
<dbReference type="Gene3D" id="3.90.1150.10">
    <property type="entry name" value="Aspartate Aminotransferase, domain 1"/>
    <property type="match status" value="1"/>
</dbReference>
<evidence type="ECO:0000256" key="5">
    <source>
        <dbReference type="SAM" id="SignalP"/>
    </source>
</evidence>
<dbReference type="PANTHER" id="PTHR43092">
    <property type="entry name" value="L-CYSTEINE DESULFHYDRASE"/>
    <property type="match status" value="1"/>
</dbReference>
<dbReference type="GO" id="GO:0016829">
    <property type="term" value="F:lyase activity"/>
    <property type="evidence" value="ECO:0007669"/>
    <property type="project" value="UniProtKB-KW"/>
</dbReference>
<dbReference type="AlphaFoldDB" id="A0A1H2TM63"/>
<dbReference type="PANTHER" id="PTHR43092:SF2">
    <property type="entry name" value="HERCYNYLCYSTEINE SULFOXIDE LYASE"/>
    <property type="match status" value="1"/>
</dbReference>
<dbReference type="InterPro" id="IPR020578">
    <property type="entry name" value="Aminotrans_V_PyrdxlP_BS"/>
</dbReference>
<proteinExistence type="inferred from homology"/>
<sequence>MSVTRREFLLSATWTAVASAALPLAVTGNNHAASAFDSLDWVSVRAQFNLSPDYIHLASFYIASHPRPVREAIEKYRKAIDENPYLVVKQGRFEMATRICEAAAAYSGGKANEYAITPNTTTGLALIYNGLLLKRGQEILTTVHDHYAHHESIRFATEKYGTSWRRIALYGQSSTATEDEIIGRLVKAIQPNTRVVGITWVHSSSGIRLPVRKIADALGEINRHRDNSDRILLVVDGVHGYGAVDESLPELGCDFLAAGTHKWLFAPRGTGIVWARDAAWAQIRPTIPSFISHELIEAWLKDEVLKGPTRADWVSPGGFFAYEHQWAMADAFQFHKTISRARIAARIADLNSLCREGLAKIPRVTLHTPRDNQLAAGIICFEVAGMTPEAVVDKLLERHIIASVTPYAKPYARIAFGIMNTPEEVTVVLQAIADLSDK</sequence>
<feature type="chain" id="PRO_5010252696" evidence="5">
    <location>
        <begin position="33"/>
        <end position="438"/>
    </location>
</feature>
<dbReference type="InterPro" id="IPR015422">
    <property type="entry name" value="PyrdxlP-dep_Trfase_small"/>
</dbReference>
<dbReference type="SUPFAM" id="SSF53383">
    <property type="entry name" value="PLP-dependent transferases"/>
    <property type="match status" value="1"/>
</dbReference>